<feature type="transmembrane region" description="Helical" evidence="1">
    <location>
        <begin position="123"/>
        <end position="140"/>
    </location>
</feature>
<feature type="transmembrane region" description="Helical" evidence="1">
    <location>
        <begin position="72"/>
        <end position="91"/>
    </location>
</feature>
<evidence type="ECO:0000313" key="2">
    <source>
        <dbReference type="EMBL" id="RSM79458.1"/>
    </source>
</evidence>
<sequence>MFVARTTFTVLAMTNNEISQHHQQQRMPGRLKLVLGVLVFQVLANGFIGFLIVDAISERSSHGARTSGAGLLYFLGFLSIAIALTLLACVLMAGTRRAWIRVTVICIEVVGLISGVINLFSGQITAIAGIALAIGVLTILSRDDVREWFTE</sequence>
<proteinExistence type="predicted"/>
<feature type="transmembrane region" description="Helical" evidence="1">
    <location>
        <begin position="33"/>
        <end position="52"/>
    </location>
</feature>
<protein>
    <submittedName>
        <fullName evidence="2">Uncharacterized protein</fullName>
    </submittedName>
</protein>
<name>A0A428Z2C0_KIBAR</name>
<organism evidence="2 3">
    <name type="scientific">Kibdelosporangium aridum</name>
    <dbReference type="NCBI Taxonomy" id="2030"/>
    <lineage>
        <taxon>Bacteria</taxon>
        <taxon>Bacillati</taxon>
        <taxon>Actinomycetota</taxon>
        <taxon>Actinomycetes</taxon>
        <taxon>Pseudonocardiales</taxon>
        <taxon>Pseudonocardiaceae</taxon>
        <taxon>Kibdelosporangium</taxon>
    </lineage>
</organism>
<evidence type="ECO:0000256" key="1">
    <source>
        <dbReference type="SAM" id="Phobius"/>
    </source>
</evidence>
<reference evidence="2 3" key="1">
    <citation type="submission" date="2018-05" db="EMBL/GenBank/DDBJ databases">
        <title>Evolution of GPA BGCs.</title>
        <authorList>
            <person name="Waglechner N."/>
            <person name="Wright G.D."/>
        </authorList>
    </citation>
    <scope>NUCLEOTIDE SEQUENCE [LARGE SCALE GENOMIC DNA]</scope>
    <source>
        <strain evidence="2 3">A82846</strain>
    </source>
</reference>
<evidence type="ECO:0000313" key="3">
    <source>
        <dbReference type="Proteomes" id="UP000287547"/>
    </source>
</evidence>
<keyword evidence="1" id="KW-1133">Transmembrane helix</keyword>
<gene>
    <name evidence="2" type="ORF">DMH04_31210</name>
</gene>
<keyword evidence="1" id="KW-0812">Transmembrane</keyword>
<dbReference type="Proteomes" id="UP000287547">
    <property type="component" value="Unassembled WGS sequence"/>
</dbReference>
<accession>A0A428Z2C0</accession>
<feature type="transmembrane region" description="Helical" evidence="1">
    <location>
        <begin position="98"/>
        <end position="117"/>
    </location>
</feature>
<comment type="caution">
    <text evidence="2">The sequence shown here is derived from an EMBL/GenBank/DDBJ whole genome shotgun (WGS) entry which is preliminary data.</text>
</comment>
<keyword evidence="1" id="KW-0472">Membrane</keyword>
<dbReference type="EMBL" id="QHKI01000032">
    <property type="protein sequence ID" value="RSM79458.1"/>
    <property type="molecule type" value="Genomic_DNA"/>
</dbReference>
<dbReference type="AlphaFoldDB" id="A0A428Z2C0"/>